<dbReference type="Proteomes" id="UP001234495">
    <property type="component" value="Unassembled WGS sequence"/>
</dbReference>
<keyword evidence="2" id="KW-1185">Reference proteome</keyword>
<reference evidence="1 2" key="1">
    <citation type="submission" date="2023-07" db="EMBL/GenBank/DDBJ databases">
        <title>Genomic Encyclopedia of Type Strains, Phase IV (KMG-IV): sequencing the most valuable type-strain genomes for metagenomic binning, comparative biology and taxonomic classification.</title>
        <authorList>
            <person name="Goeker M."/>
        </authorList>
    </citation>
    <scope>NUCLEOTIDE SEQUENCE [LARGE SCALE GENOMIC DNA]</scope>
    <source>
        <strain evidence="1 2">DSM 29005</strain>
    </source>
</reference>
<sequence>MGFIGGMKNISLPTLNQNGLHRRDEEQFLFLRSIKMGFISGMKNNFLLC</sequence>
<dbReference type="EMBL" id="JAUSUD010000009">
    <property type="protein sequence ID" value="MDQ0231054.1"/>
    <property type="molecule type" value="Genomic_DNA"/>
</dbReference>
<accession>A0ABT9ZFJ5</accession>
<evidence type="ECO:0000313" key="2">
    <source>
        <dbReference type="Proteomes" id="UP001234495"/>
    </source>
</evidence>
<proteinExistence type="predicted"/>
<comment type="caution">
    <text evidence="1">The sequence shown here is derived from an EMBL/GenBank/DDBJ whole genome shotgun (WGS) entry which is preliminary data.</text>
</comment>
<organism evidence="1 2">
    <name type="scientific">Metabacillus malikii</name>
    <dbReference type="NCBI Taxonomy" id="1504265"/>
    <lineage>
        <taxon>Bacteria</taxon>
        <taxon>Bacillati</taxon>
        <taxon>Bacillota</taxon>
        <taxon>Bacilli</taxon>
        <taxon>Bacillales</taxon>
        <taxon>Bacillaceae</taxon>
        <taxon>Metabacillus</taxon>
    </lineage>
</organism>
<gene>
    <name evidence="1" type="ORF">J2S19_002315</name>
</gene>
<name>A0ABT9ZFJ5_9BACI</name>
<evidence type="ECO:0000313" key="1">
    <source>
        <dbReference type="EMBL" id="MDQ0231054.1"/>
    </source>
</evidence>
<protein>
    <submittedName>
        <fullName evidence="1">Uncharacterized protein</fullName>
    </submittedName>
</protein>